<proteinExistence type="predicted"/>
<comment type="caution">
    <text evidence="2">The sequence shown here is derived from an EMBL/GenBank/DDBJ whole genome shotgun (WGS) entry which is preliminary data.</text>
</comment>
<gene>
    <name evidence="2" type="ORF">M9458_042075</name>
    <name evidence="3" type="ORF">M9458_042077</name>
</gene>
<evidence type="ECO:0000313" key="3">
    <source>
        <dbReference type="EMBL" id="KAL0162681.1"/>
    </source>
</evidence>
<feature type="region of interest" description="Disordered" evidence="1">
    <location>
        <begin position="1"/>
        <end position="38"/>
    </location>
</feature>
<evidence type="ECO:0000313" key="2">
    <source>
        <dbReference type="EMBL" id="KAL0162679.1"/>
    </source>
</evidence>
<reference evidence="2 4" key="1">
    <citation type="submission" date="2024-05" db="EMBL/GenBank/DDBJ databases">
        <title>Genome sequencing and assembly of Indian major carp, Cirrhinus mrigala (Hamilton, 1822).</title>
        <authorList>
            <person name="Mohindra V."/>
            <person name="Chowdhury L.M."/>
            <person name="Lal K."/>
            <person name="Jena J.K."/>
        </authorList>
    </citation>
    <scope>NUCLEOTIDE SEQUENCE [LARGE SCALE GENOMIC DNA]</scope>
    <source>
        <strain evidence="2">CM1030</strain>
        <tissue evidence="2">Blood</tissue>
    </source>
</reference>
<feature type="compositionally biased region" description="Polar residues" evidence="1">
    <location>
        <begin position="1"/>
        <end position="12"/>
    </location>
</feature>
<sequence>FSRAPPSSSAQNPRPALGLQPRPALRLRTPATPLRSGLPAANMASHINIKDIMDSCGLFSPV</sequence>
<dbReference type="EMBL" id="JAMKFB020000021">
    <property type="protein sequence ID" value="KAL0162679.1"/>
    <property type="molecule type" value="Genomic_DNA"/>
</dbReference>
<dbReference type="EMBL" id="JAMKFB020000021">
    <property type="protein sequence ID" value="KAL0162681.1"/>
    <property type="molecule type" value="Genomic_DNA"/>
</dbReference>
<dbReference type="AlphaFoldDB" id="A0ABD0NL12"/>
<protein>
    <submittedName>
        <fullName evidence="2">Uncharacterized protein</fullName>
    </submittedName>
</protein>
<name>A0ABD0NL12_CIRMR</name>
<organism evidence="2 4">
    <name type="scientific">Cirrhinus mrigala</name>
    <name type="common">Mrigala</name>
    <dbReference type="NCBI Taxonomy" id="683832"/>
    <lineage>
        <taxon>Eukaryota</taxon>
        <taxon>Metazoa</taxon>
        <taxon>Chordata</taxon>
        <taxon>Craniata</taxon>
        <taxon>Vertebrata</taxon>
        <taxon>Euteleostomi</taxon>
        <taxon>Actinopterygii</taxon>
        <taxon>Neopterygii</taxon>
        <taxon>Teleostei</taxon>
        <taxon>Ostariophysi</taxon>
        <taxon>Cypriniformes</taxon>
        <taxon>Cyprinidae</taxon>
        <taxon>Labeoninae</taxon>
        <taxon>Labeonini</taxon>
        <taxon>Cirrhinus</taxon>
    </lineage>
</organism>
<feature type="non-terminal residue" evidence="2">
    <location>
        <position position="1"/>
    </location>
</feature>
<accession>A0ABD0NL12</accession>
<keyword evidence="4" id="KW-1185">Reference proteome</keyword>
<feature type="non-terminal residue" evidence="2">
    <location>
        <position position="62"/>
    </location>
</feature>
<evidence type="ECO:0000256" key="1">
    <source>
        <dbReference type="SAM" id="MobiDB-lite"/>
    </source>
</evidence>
<dbReference type="Proteomes" id="UP001529510">
    <property type="component" value="Unassembled WGS sequence"/>
</dbReference>
<evidence type="ECO:0000313" key="4">
    <source>
        <dbReference type="Proteomes" id="UP001529510"/>
    </source>
</evidence>